<feature type="domain" description="HMG box" evidence="6">
    <location>
        <begin position="34"/>
        <end position="61"/>
    </location>
</feature>
<protein>
    <submittedName>
        <fullName evidence="7">High mobility group protein DSP1</fullName>
    </submittedName>
</protein>
<evidence type="ECO:0000313" key="7">
    <source>
        <dbReference type="EMBL" id="MPC23290.1"/>
    </source>
</evidence>
<comment type="subcellular location">
    <subcellularLocation>
        <location evidence="1">Nucleus</location>
    </subcellularLocation>
</comment>
<keyword evidence="3" id="KW-0238">DNA-binding</keyword>
<accession>A0A5B7DP47</accession>
<keyword evidence="8" id="KW-1185">Reference proteome</keyword>
<evidence type="ECO:0000259" key="6">
    <source>
        <dbReference type="Pfam" id="PF09011"/>
    </source>
</evidence>
<feature type="compositionally biased region" description="Basic residues" evidence="5">
    <location>
        <begin position="86"/>
        <end position="104"/>
    </location>
</feature>
<dbReference type="Gene3D" id="1.10.30.10">
    <property type="entry name" value="High mobility group box domain"/>
    <property type="match status" value="1"/>
</dbReference>
<name>A0A5B7DP47_PORTR</name>
<evidence type="ECO:0000256" key="1">
    <source>
        <dbReference type="ARBA" id="ARBA00004123"/>
    </source>
</evidence>
<evidence type="ECO:0000256" key="5">
    <source>
        <dbReference type="SAM" id="MobiDB-lite"/>
    </source>
</evidence>
<reference evidence="7 8" key="1">
    <citation type="submission" date="2019-05" db="EMBL/GenBank/DDBJ databases">
        <title>Another draft genome of Portunus trituberculatus and its Hox gene families provides insights of decapod evolution.</title>
        <authorList>
            <person name="Jeong J.-H."/>
            <person name="Song I."/>
            <person name="Kim S."/>
            <person name="Choi T."/>
            <person name="Kim D."/>
            <person name="Ryu S."/>
            <person name="Kim W."/>
        </authorList>
    </citation>
    <scope>NUCLEOTIDE SEQUENCE [LARGE SCALE GENOMIC DNA]</scope>
    <source>
        <tissue evidence="7">Muscle</tissue>
    </source>
</reference>
<dbReference type="InterPro" id="IPR050342">
    <property type="entry name" value="HMGB"/>
</dbReference>
<dbReference type="Pfam" id="PF09011">
    <property type="entry name" value="HMG_box_2"/>
    <property type="match status" value="1"/>
</dbReference>
<dbReference type="PANTHER" id="PTHR48112">
    <property type="entry name" value="HIGH MOBILITY GROUP PROTEIN DSP1"/>
    <property type="match status" value="1"/>
</dbReference>
<feature type="region of interest" description="Disordered" evidence="5">
    <location>
        <begin position="54"/>
        <end position="127"/>
    </location>
</feature>
<evidence type="ECO:0000313" key="8">
    <source>
        <dbReference type="Proteomes" id="UP000324222"/>
    </source>
</evidence>
<keyword evidence="4" id="KW-0539">Nucleus</keyword>
<dbReference type="PANTHER" id="PTHR48112:SF32">
    <property type="entry name" value="HIGH MOBILITY GROUP PROTEIN B3"/>
    <property type="match status" value="1"/>
</dbReference>
<dbReference type="Proteomes" id="UP000324222">
    <property type="component" value="Unassembled WGS sequence"/>
</dbReference>
<evidence type="ECO:0000256" key="2">
    <source>
        <dbReference type="ARBA" id="ARBA00008774"/>
    </source>
</evidence>
<dbReference type="InterPro" id="IPR036910">
    <property type="entry name" value="HMG_box_dom_sf"/>
</dbReference>
<dbReference type="GO" id="GO:0003677">
    <property type="term" value="F:DNA binding"/>
    <property type="evidence" value="ECO:0007669"/>
    <property type="project" value="UniProtKB-KW"/>
</dbReference>
<gene>
    <name evidence="7" type="primary">Dsp1_0</name>
    <name evidence="7" type="ORF">E2C01_016332</name>
</gene>
<dbReference type="InterPro" id="IPR009071">
    <property type="entry name" value="HMG_box_dom"/>
</dbReference>
<proteinExistence type="inferred from homology"/>
<comment type="caution">
    <text evidence="7">The sequence shown here is derived from an EMBL/GenBank/DDBJ whole genome shotgun (WGS) entry which is preliminary data.</text>
</comment>
<organism evidence="7 8">
    <name type="scientific">Portunus trituberculatus</name>
    <name type="common">Swimming crab</name>
    <name type="synonym">Neptunus trituberculatus</name>
    <dbReference type="NCBI Taxonomy" id="210409"/>
    <lineage>
        <taxon>Eukaryota</taxon>
        <taxon>Metazoa</taxon>
        <taxon>Ecdysozoa</taxon>
        <taxon>Arthropoda</taxon>
        <taxon>Crustacea</taxon>
        <taxon>Multicrustacea</taxon>
        <taxon>Malacostraca</taxon>
        <taxon>Eumalacostraca</taxon>
        <taxon>Eucarida</taxon>
        <taxon>Decapoda</taxon>
        <taxon>Pleocyemata</taxon>
        <taxon>Brachyura</taxon>
        <taxon>Eubrachyura</taxon>
        <taxon>Portunoidea</taxon>
        <taxon>Portunidae</taxon>
        <taxon>Portuninae</taxon>
        <taxon>Portunus</taxon>
    </lineage>
</organism>
<evidence type="ECO:0000256" key="4">
    <source>
        <dbReference type="ARBA" id="ARBA00023242"/>
    </source>
</evidence>
<dbReference type="SUPFAM" id="SSF47095">
    <property type="entry name" value="HMG-box"/>
    <property type="match status" value="1"/>
</dbReference>
<evidence type="ECO:0000256" key="3">
    <source>
        <dbReference type="ARBA" id="ARBA00023125"/>
    </source>
</evidence>
<feature type="compositionally biased region" description="Basic and acidic residues" evidence="5">
    <location>
        <begin position="105"/>
        <end position="121"/>
    </location>
</feature>
<dbReference type="AlphaFoldDB" id="A0A5B7DP47"/>
<dbReference type="GO" id="GO:0005634">
    <property type="term" value="C:nucleus"/>
    <property type="evidence" value="ECO:0007669"/>
    <property type="project" value="UniProtKB-SubCell"/>
</dbReference>
<comment type="similarity">
    <text evidence="2">Belongs to the HMGB family.</text>
</comment>
<sequence>MSSLSCIIFNPPSPTSLFQLLCVHPQLLNATCYTMTDKEKQRFYEMAEKDKQRYDTEMKGYKGPRQSRAARKRRNRKDPNAPKRALGMRRGRGLRCGRKKGAGKRGREDHKDVKELELNERLKKRRK</sequence>
<dbReference type="EMBL" id="VSRR010001187">
    <property type="protein sequence ID" value="MPC23290.1"/>
    <property type="molecule type" value="Genomic_DNA"/>
</dbReference>